<dbReference type="InterPro" id="IPR052061">
    <property type="entry name" value="PTE-AB_protein"/>
</dbReference>
<dbReference type="Gene3D" id="3.10.129.10">
    <property type="entry name" value="Hotdog Thioesterase"/>
    <property type="match status" value="1"/>
</dbReference>
<dbReference type="AlphaFoldDB" id="A0AAN6VHY3"/>
<organism evidence="1 2">
    <name type="scientific">Chaetomidium leptoderma</name>
    <dbReference type="NCBI Taxonomy" id="669021"/>
    <lineage>
        <taxon>Eukaryota</taxon>
        <taxon>Fungi</taxon>
        <taxon>Dikarya</taxon>
        <taxon>Ascomycota</taxon>
        <taxon>Pezizomycotina</taxon>
        <taxon>Sordariomycetes</taxon>
        <taxon>Sordariomycetidae</taxon>
        <taxon>Sordariales</taxon>
        <taxon>Chaetomiaceae</taxon>
        <taxon>Chaetomidium</taxon>
    </lineage>
</organism>
<sequence>MYLVRTNTKMALQQANAAATAAQIAYFRAIPWCAAHLSSLPDLVIDQAVSRRLSHSARDTLLSRTLNRPDAIPAYITFYSPSSSISPPSLIREVKSFLALGPMLNGWEGICHGGMVVTLLDEVMGQVFAVNKTLGRMEGNPVMTGYLNTRFEKPVRTGGAAEKASVVMVTGRLVRQEGRKYWMEGDVQGEGGVVLARAESLFVMLRGKL</sequence>
<dbReference type="CDD" id="cd03443">
    <property type="entry name" value="PaaI_thioesterase"/>
    <property type="match status" value="1"/>
</dbReference>
<proteinExistence type="predicted"/>
<name>A0AAN6VHY3_9PEZI</name>
<protein>
    <submittedName>
        <fullName evidence="1">Acyl-coenzyme A thioesterase THEM4</fullName>
    </submittedName>
</protein>
<keyword evidence="2" id="KW-1185">Reference proteome</keyword>
<dbReference type="PANTHER" id="PTHR47260">
    <property type="entry name" value="UPF0644 PROTEIN PB2B4.06"/>
    <property type="match status" value="1"/>
</dbReference>
<reference evidence="1" key="2">
    <citation type="submission" date="2023-05" db="EMBL/GenBank/DDBJ databases">
        <authorList>
            <consortium name="Lawrence Berkeley National Laboratory"/>
            <person name="Steindorff A."/>
            <person name="Hensen N."/>
            <person name="Bonometti L."/>
            <person name="Westerberg I."/>
            <person name="Brannstrom I.O."/>
            <person name="Guillou S."/>
            <person name="Cros-Aarteil S."/>
            <person name="Calhoun S."/>
            <person name="Haridas S."/>
            <person name="Kuo A."/>
            <person name="Mondo S."/>
            <person name="Pangilinan J."/>
            <person name="Riley R."/>
            <person name="Labutti K."/>
            <person name="Andreopoulos B."/>
            <person name="Lipzen A."/>
            <person name="Chen C."/>
            <person name="Yanf M."/>
            <person name="Daum C."/>
            <person name="Ng V."/>
            <person name="Clum A."/>
            <person name="Ohm R."/>
            <person name="Martin F."/>
            <person name="Silar P."/>
            <person name="Natvig D."/>
            <person name="Lalanne C."/>
            <person name="Gautier V."/>
            <person name="Ament-Velasquez S.L."/>
            <person name="Kruys A."/>
            <person name="Hutchinson M.I."/>
            <person name="Powell A.J."/>
            <person name="Barry K."/>
            <person name="Miller A.N."/>
            <person name="Grigoriev I.V."/>
            <person name="Debuchy R."/>
            <person name="Gladieux P."/>
            <person name="Thoren M.H."/>
            <person name="Johannesson H."/>
        </authorList>
    </citation>
    <scope>NUCLEOTIDE SEQUENCE</scope>
    <source>
        <strain evidence="1">CBS 538.74</strain>
    </source>
</reference>
<accession>A0AAN6VHY3</accession>
<evidence type="ECO:0000313" key="1">
    <source>
        <dbReference type="EMBL" id="KAK4151166.1"/>
    </source>
</evidence>
<evidence type="ECO:0000313" key="2">
    <source>
        <dbReference type="Proteomes" id="UP001302745"/>
    </source>
</evidence>
<dbReference type="Proteomes" id="UP001302745">
    <property type="component" value="Unassembled WGS sequence"/>
</dbReference>
<gene>
    <name evidence="1" type="ORF">C8A00DRAFT_45591</name>
</gene>
<dbReference type="EMBL" id="MU857030">
    <property type="protein sequence ID" value="KAK4151166.1"/>
    <property type="molecule type" value="Genomic_DNA"/>
</dbReference>
<dbReference type="PANTHER" id="PTHR47260:SF6">
    <property type="entry name" value="THIOESTERASE DOMAIN-CONTAINING PROTEIN"/>
    <property type="match status" value="1"/>
</dbReference>
<comment type="caution">
    <text evidence="1">The sequence shown here is derived from an EMBL/GenBank/DDBJ whole genome shotgun (WGS) entry which is preliminary data.</text>
</comment>
<reference evidence="1" key="1">
    <citation type="journal article" date="2023" name="Mol. Phylogenet. Evol.">
        <title>Genome-scale phylogeny and comparative genomics of the fungal order Sordariales.</title>
        <authorList>
            <person name="Hensen N."/>
            <person name="Bonometti L."/>
            <person name="Westerberg I."/>
            <person name="Brannstrom I.O."/>
            <person name="Guillou S."/>
            <person name="Cros-Aarteil S."/>
            <person name="Calhoun S."/>
            <person name="Haridas S."/>
            <person name="Kuo A."/>
            <person name="Mondo S."/>
            <person name="Pangilinan J."/>
            <person name="Riley R."/>
            <person name="LaButti K."/>
            <person name="Andreopoulos B."/>
            <person name="Lipzen A."/>
            <person name="Chen C."/>
            <person name="Yan M."/>
            <person name="Daum C."/>
            <person name="Ng V."/>
            <person name="Clum A."/>
            <person name="Steindorff A."/>
            <person name="Ohm R.A."/>
            <person name="Martin F."/>
            <person name="Silar P."/>
            <person name="Natvig D.O."/>
            <person name="Lalanne C."/>
            <person name="Gautier V."/>
            <person name="Ament-Velasquez S.L."/>
            <person name="Kruys A."/>
            <person name="Hutchinson M.I."/>
            <person name="Powell A.J."/>
            <person name="Barry K."/>
            <person name="Miller A.N."/>
            <person name="Grigoriev I.V."/>
            <person name="Debuchy R."/>
            <person name="Gladieux P."/>
            <person name="Hiltunen Thoren M."/>
            <person name="Johannesson H."/>
        </authorList>
    </citation>
    <scope>NUCLEOTIDE SEQUENCE</scope>
    <source>
        <strain evidence="1">CBS 538.74</strain>
    </source>
</reference>
<dbReference type="InterPro" id="IPR029069">
    <property type="entry name" value="HotDog_dom_sf"/>
</dbReference>
<dbReference type="SUPFAM" id="SSF54637">
    <property type="entry name" value="Thioesterase/thiol ester dehydrase-isomerase"/>
    <property type="match status" value="1"/>
</dbReference>